<protein>
    <submittedName>
        <fullName evidence="1">Uncharacterized protein</fullName>
    </submittedName>
</protein>
<gene>
    <name evidence="1" type="ORF">CP557_08070</name>
</gene>
<keyword evidence="2" id="KW-1185">Reference proteome</keyword>
<reference evidence="1 2" key="1">
    <citation type="submission" date="2017-09" db="EMBL/GenBank/DDBJ databases">
        <title>Genome sequences of Natrinema ejinorence JCM 13890T.</title>
        <authorList>
            <person name="Roh S.W."/>
            <person name="Kim Y.B."/>
            <person name="Kim J.Y."/>
        </authorList>
    </citation>
    <scope>NUCLEOTIDE SEQUENCE [LARGE SCALE GENOMIC DNA]</scope>
    <source>
        <strain evidence="1 2">JCM 13890</strain>
    </source>
</reference>
<dbReference type="EMBL" id="NXNI01000001">
    <property type="protein sequence ID" value="PCR92663.1"/>
    <property type="molecule type" value="Genomic_DNA"/>
</dbReference>
<evidence type="ECO:0000313" key="2">
    <source>
        <dbReference type="Proteomes" id="UP000219689"/>
    </source>
</evidence>
<proteinExistence type="predicted"/>
<dbReference type="Proteomes" id="UP000219689">
    <property type="component" value="Unassembled WGS sequence"/>
</dbReference>
<dbReference type="AlphaFoldDB" id="A0A2A5R0U5"/>
<evidence type="ECO:0000313" key="1">
    <source>
        <dbReference type="EMBL" id="PCR92663.1"/>
    </source>
</evidence>
<name>A0A2A5R0U5_9EURY</name>
<comment type="caution">
    <text evidence="1">The sequence shown here is derived from an EMBL/GenBank/DDBJ whole genome shotgun (WGS) entry which is preliminary data.</text>
</comment>
<organism evidence="1 2">
    <name type="scientific">Natrinema ejinorense</name>
    <dbReference type="NCBI Taxonomy" id="373386"/>
    <lineage>
        <taxon>Archaea</taxon>
        <taxon>Methanobacteriati</taxon>
        <taxon>Methanobacteriota</taxon>
        <taxon>Stenosarchaea group</taxon>
        <taxon>Halobacteria</taxon>
        <taxon>Halobacteriales</taxon>
        <taxon>Natrialbaceae</taxon>
        <taxon>Natrinema</taxon>
    </lineage>
</organism>
<sequence>MIESGVSRTTVEVGTDYPPGEYELIGLADGKTVETTSITLEPDLEVTELRVGRDSPEAMYDGAAEYETETEAILSVANRGTGPTAATAIRFDGDVPLPTHESYDEVGKSGIYDPEVDFGANAESIPIPAGETVLLYSNTRPFSPVRTRSKCDSVGRDGRFTVRLFATHKEENLALDYIIHYLSRDSDDCDIEIEEAP</sequence>
<accession>A0A2A5R0U5</accession>